<evidence type="ECO:0000256" key="10">
    <source>
        <dbReference type="SAM" id="Phobius"/>
    </source>
</evidence>
<feature type="domain" description="Cadherin" evidence="11">
    <location>
        <begin position="277"/>
        <end position="395"/>
    </location>
</feature>
<dbReference type="CDD" id="cd11304">
    <property type="entry name" value="Cadherin_repeat"/>
    <property type="match status" value="5"/>
</dbReference>
<dbReference type="GO" id="GO:0005886">
    <property type="term" value="C:plasma membrane"/>
    <property type="evidence" value="ECO:0007669"/>
    <property type="project" value="InterPro"/>
</dbReference>
<evidence type="ECO:0000256" key="2">
    <source>
        <dbReference type="ARBA" id="ARBA00022692"/>
    </source>
</evidence>
<keyword evidence="7 10" id="KW-0472">Membrane</keyword>
<feature type="domain" description="Cadherin" evidence="11">
    <location>
        <begin position="396"/>
        <end position="507"/>
    </location>
</feature>
<evidence type="ECO:0000256" key="8">
    <source>
        <dbReference type="PROSITE-ProRule" id="PRU00043"/>
    </source>
</evidence>
<dbReference type="GO" id="GO:0060429">
    <property type="term" value="P:epithelium development"/>
    <property type="evidence" value="ECO:0007669"/>
    <property type="project" value="UniProtKB-ARBA"/>
</dbReference>
<dbReference type="InterPro" id="IPR002126">
    <property type="entry name" value="Cadherin-like_dom"/>
</dbReference>
<evidence type="ECO:0000256" key="6">
    <source>
        <dbReference type="ARBA" id="ARBA00022989"/>
    </source>
</evidence>
<evidence type="ECO:0000256" key="7">
    <source>
        <dbReference type="ARBA" id="ARBA00023136"/>
    </source>
</evidence>
<sequence>MPRRAAGHPPHPPTPPPAATEGGRRGRVGWVAFLVVAAVAVLLQCPVSAVPIFYESARMSALRLPESTEVGELIYQLRASYTDARVPLLFSARGEDQNVISIESVDDYGLVYLRERLTSRRNYTFILTVQTKIPTDVNNEGLTEVAARIIPTNGRTPTSDIFLKHTSASMVPEDASVGQFITSVIVKKKTDGPALSFILLGDTVSLFKISAKLNSFDSWRAEVVLQGKLDYETRNLHPLEVCAKNPYTNERFDTRNIVCVSVSVLVEDRQDRPPIFLHAPPITRITSETLKDDELVRIQAQDGDQGKPREIRYTLQATSSQYASFFAINRETGSITLENTVNRLLEAMVTFEPILVTVTAVELEEERTRAPRDSYSSSVEIAFVIMDSDMMIPKFTYQQYVGEVRENSQPGTAVTFPDTTFLKSGLKGVFALRLEGDEGIFTVEPSVVRDSGDISIKVKNTALLDYEERPHIEFQMIARQVSGSGQSSSSAQLRVNLIDLNDNSPVFTQSVYRTEVYENITSGTSIIRVEARDADGGSFGTVRYTRLEGDMADRLELDAYSGLISRNNDILSFDRERKAELHLRVRATDNSGAGNEAHSNVILVLRDVNDEAPVFQHTVYQGVMKPDQTGLRSPIQVQAVDRDAEEPNNQVRYRLDPSSYSSYFSVDALTGELKVIQALSYPQVSSISDPRDQRTYDEEVINLSITAYDLGTPQQTQSVPVQIFREEFVERFITFIYPRPKIEVELKREEIETMLRTLTGGNAQIRTVEHFTTQDTSRFPDALPYEPVK</sequence>
<dbReference type="PRINTS" id="PR00205">
    <property type="entry name" value="CADHERIN"/>
</dbReference>
<feature type="region of interest" description="Disordered" evidence="9">
    <location>
        <begin position="1"/>
        <end position="22"/>
    </location>
</feature>
<keyword evidence="2 10" id="KW-0812">Transmembrane</keyword>
<accession>A0A0P4W039</accession>
<dbReference type="Gene3D" id="2.60.40.60">
    <property type="entry name" value="Cadherins"/>
    <property type="match status" value="5"/>
</dbReference>
<dbReference type="FunFam" id="2.60.40.60:FF:000020">
    <property type="entry name" value="Dachsous cadherin-related 1b"/>
    <property type="match status" value="1"/>
</dbReference>
<dbReference type="PROSITE" id="PS00232">
    <property type="entry name" value="CADHERIN_1"/>
    <property type="match status" value="1"/>
</dbReference>
<organism evidence="12">
    <name type="scientific">Scylla olivacea</name>
    <name type="common">Orange mud crab</name>
    <name type="synonym">Cancer olivacea</name>
    <dbReference type="NCBI Taxonomy" id="85551"/>
    <lineage>
        <taxon>Eukaryota</taxon>
        <taxon>Metazoa</taxon>
        <taxon>Ecdysozoa</taxon>
        <taxon>Arthropoda</taxon>
        <taxon>Crustacea</taxon>
        <taxon>Multicrustacea</taxon>
        <taxon>Malacostraca</taxon>
        <taxon>Eumalacostraca</taxon>
        <taxon>Eucarida</taxon>
        <taxon>Decapoda</taxon>
        <taxon>Pleocyemata</taxon>
        <taxon>Brachyura</taxon>
        <taxon>Eubrachyura</taxon>
        <taxon>Portunoidea</taxon>
        <taxon>Portunidae</taxon>
        <taxon>Portuninae</taxon>
        <taxon>Scylla</taxon>
    </lineage>
</organism>
<evidence type="ECO:0000256" key="1">
    <source>
        <dbReference type="ARBA" id="ARBA00004370"/>
    </source>
</evidence>
<keyword evidence="3" id="KW-0677">Repeat</keyword>
<evidence type="ECO:0000256" key="4">
    <source>
        <dbReference type="ARBA" id="ARBA00022837"/>
    </source>
</evidence>
<keyword evidence="6 10" id="KW-1133">Transmembrane helix</keyword>
<keyword evidence="4 8" id="KW-0106">Calcium</keyword>
<keyword evidence="5" id="KW-0130">Cell adhesion</keyword>
<name>A0A0P4W039_SCYOL</name>
<dbReference type="InterPro" id="IPR050971">
    <property type="entry name" value="Cadherin-domain_protein"/>
</dbReference>
<evidence type="ECO:0000256" key="9">
    <source>
        <dbReference type="SAM" id="MobiDB-lite"/>
    </source>
</evidence>
<dbReference type="PANTHER" id="PTHR24025:SF23">
    <property type="entry name" value="NEURAL-CADHERIN"/>
    <property type="match status" value="1"/>
</dbReference>
<comment type="subcellular location">
    <subcellularLocation>
        <location evidence="1">Membrane</location>
    </subcellularLocation>
</comment>
<evidence type="ECO:0000256" key="5">
    <source>
        <dbReference type="ARBA" id="ARBA00022889"/>
    </source>
</evidence>
<feature type="domain" description="Cadherin" evidence="11">
    <location>
        <begin position="508"/>
        <end position="615"/>
    </location>
</feature>
<dbReference type="AlphaFoldDB" id="A0A0P4W039"/>
<evidence type="ECO:0000259" key="11">
    <source>
        <dbReference type="PROSITE" id="PS50268"/>
    </source>
</evidence>
<evidence type="ECO:0000256" key="3">
    <source>
        <dbReference type="ARBA" id="ARBA00022737"/>
    </source>
</evidence>
<dbReference type="GO" id="GO:0007156">
    <property type="term" value="P:homophilic cell adhesion via plasma membrane adhesion molecules"/>
    <property type="evidence" value="ECO:0007669"/>
    <property type="project" value="InterPro"/>
</dbReference>
<dbReference type="SUPFAM" id="SSF49313">
    <property type="entry name" value="Cadherin-like"/>
    <property type="match status" value="5"/>
</dbReference>
<reference evidence="12" key="1">
    <citation type="submission" date="2015-09" db="EMBL/GenBank/DDBJ databases">
        <title>Scylla olivacea transcriptome.</title>
        <authorList>
            <person name="Ikhwanuddin M."/>
        </authorList>
    </citation>
    <scope>NUCLEOTIDE SEQUENCE</scope>
</reference>
<feature type="compositionally biased region" description="Pro residues" evidence="9">
    <location>
        <begin position="9"/>
        <end position="18"/>
    </location>
</feature>
<proteinExistence type="predicted"/>
<dbReference type="GO" id="GO:0005509">
    <property type="term" value="F:calcium ion binding"/>
    <property type="evidence" value="ECO:0007669"/>
    <property type="project" value="UniProtKB-UniRule"/>
</dbReference>
<dbReference type="Pfam" id="PF00028">
    <property type="entry name" value="Cadherin"/>
    <property type="match status" value="2"/>
</dbReference>
<dbReference type="EMBL" id="GDRN01094862">
    <property type="protein sequence ID" value="JAI59649.1"/>
    <property type="molecule type" value="Transcribed_RNA"/>
</dbReference>
<dbReference type="InterPro" id="IPR020894">
    <property type="entry name" value="Cadherin_CS"/>
</dbReference>
<feature type="domain" description="Cadherin" evidence="11">
    <location>
        <begin position="163"/>
        <end position="276"/>
    </location>
</feature>
<dbReference type="SMART" id="SM00112">
    <property type="entry name" value="CA"/>
    <property type="match status" value="4"/>
</dbReference>
<dbReference type="InterPro" id="IPR015919">
    <property type="entry name" value="Cadherin-like_sf"/>
</dbReference>
<dbReference type="GO" id="GO:0009653">
    <property type="term" value="P:anatomical structure morphogenesis"/>
    <property type="evidence" value="ECO:0007669"/>
    <property type="project" value="UniProtKB-ARBA"/>
</dbReference>
<feature type="domain" description="Cadherin" evidence="11">
    <location>
        <begin position="636"/>
        <end position="742"/>
    </location>
</feature>
<protein>
    <recommendedName>
        <fullName evidence="11">Cadherin domain-containing protein</fullName>
    </recommendedName>
</protein>
<dbReference type="PANTHER" id="PTHR24025">
    <property type="entry name" value="DESMOGLEIN FAMILY MEMBER"/>
    <property type="match status" value="1"/>
</dbReference>
<dbReference type="PROSITE" id="PS50268">
    <property type="entry name" value="CADHERIN_2"/>
    <property type="match status" value="5"/>
</dbReference>
<dbReference type="GO" id="GO:0005911">
    <property type="term" value="C:cell-cell junction"/>
    <property type="evidence" value="ECO:0007669"/>
    <property type="project" value="TreeGrafter"/>
</dbReference>
<evidence type="ECO:0000313" key="12">
    <source>
        <dbReference type="EMBL" id="JAI59649.1"/>
    </source>
</evidence>
<feature type="transmembrane region" description="Helical" evidence="10">
    <location>
        <begin position="30"/>
        <end position="54"/>
    </location>
</feature>